<feature type="non-terminal residue" evidence="2">
    <location>
        <position position="1"/>
    </location>
</feature>
<name>A0A8T4L5W8_9ARCH</name>
<organism evidence="2 3">
    <name type="scientific">Candidatus Iainarchaeum sp</name>
    <dbReference type="NCBI Taxonomy" id="3101447"/>
    <lineage>
        <taxon>Archaea</taxon>
        <taxon>Candidatus Iainarchaeota</taxon>
        <taxon>Candidatus Iainarchaeia</taxon>
        <taxon>Candidatus Iainarchaeales</taxon>
        <taxon>Candidatus Iainarchaeaceae</taxon>
        <taxon>Candidatus Iainarchaeum</taxon>
    </lineage>
</organism>
<comment type="caution">
    <text evidence="2">The sequence shown here is derived from an EMBL/GenBank/DDBJ whole genome shotgun (WGS) entry which is preliminary data.</text>
</comment>
<feature type="transmembrane region" description="Helical" evidence="1">
    <location>
        <begin position="165"/>
        <end position="185"/>
    </location>
</feature>
<evidence type="ECO:0000256" key="1">
    <source>
        <dbReference type="SAM" id="Phobius"/>
    </source>
</evidence>
<reference evidence="2" key="1">
    <citation type="submission" date="2021-03" db="EMBL/GenBank/DDBJ databases">
        <authorList>
            <person name="Jaffe A."/>
        </authorList>
    </citation>
    <scope>NUCLEOTIDE SEQUENCE</scope>
    <source>
        <strain evidence="2">RIFCSPLOWO2_01_FULL_AR10_48_17</strain>
    </source>
</reference>
<gene>
    <name evidence="2" type="ORF">J4215_05540</name>
</gene>
<protein>
    <submittedName>
        <fullName evidence="2">Uncharacterized protein</fullName>
    </submittedName>
</protein>
<keyword evidence="1" id="KW-0812">Transmembrane</keyword>
<dbReference type="Proteomes" id="UP000675968">
    <property type="component" value="Unassembled WGS sequence"/>
</dbReference>
<accession>A0A8T4L5W8</accession>
<evidence type="ECO:0000313" key="2">
    <source>
        <dbReference type="EMBL" id="MBS3062017.1"/>
    </source>
</evidence>
<sequence>AGGGSTSVSCGNNICEVDENASVCPLDCPNVCGDRACTHTENNFSCPFDCAVGCGNGICDVQESDRTCPTDCGRQPGEILDVTVPSPTGSQNPVTVPLVPQNKACEKDADCGVSTACSISRCIRNQCYGGQLPEGEPCDVGSVCKAGVCTNVSQQLAPVSESDPILWVSISVIVLALGAIGYEYFKK</sequence>
<keyword evidence="1" id="KW-1133">Transmembrane helix</keyword>
<proteinExistence type="predicted"/>
<reference evidence="2" key="2">
    <citation type="submission" date="2021-05" db="EMBL/GenBank/DDBJ databases">
        <title>Protein family content uncovers lineage relationships and bacterial pathway maintenance mechanisms in DPANN archaea.</title>
        <authorList>
            <person name="Castelle C.J."/>
            <person name="Meheust R."/>
            <person name="Jaffe A.L."/>
            <person name="Seitz K."/>
            <person name="Gong X."/>
            <person name="Baker B.J."/>
            <person name="Banfield J.F."/>
        </authorList>
    </citation>
    <scope>NUCLEOTIDE SEQUENCE</scope>
    <source>
        <strain evidence="2">RIFCSPLOWO2_01_FULL_AR10_48_17</strain>
    </source>
</reference>
<evidence type="ECO:0000313" key="3">
    <source>
        <dbReference type="Proteomes" id="UP000675968"/>
    </source>
</evidence>
<dbReference type="EMBL" id="JAGVWC010000011">
    <property type="protein sequence ID" value="MBS3062017.1"/>
    <property type="molecule type" value="Genomic_DNA"/>
</dbReference>
<keyword evidence="1" id="KW-0472">Membrane</keyword>
<dbReference type="AlphaFoldDB" id="A0A8T4L5W8"/>